<dbReference type="PATRIC" id="fig|1205910.3.peg.2910"/>
<evidence type="ECO:0000313" key="2">
    <source>
        <dbReference type="EMBL" id="AFR09748.1"/>
    </source>
</evidence>
<protein>
    <submittedName>
        <fullName evidence="2">Uncharacterized protein</fullName>
    </submittedName>
</protein>
<evidence type="ECO:0000313" key="3">
    <source>
        <dbReference type="Proteomes" id="UP000003779"/>
    </source>
</evidence>
<feature type="region of interest" description="Disordered" evidence="1">
    <location>
        <begin position="32"/>
        <end position="67"/>
    </location>
</feature>
<dbReference type="EMBL" id="CP003788">
    <property type="protein sequence ID" value="AFR09748.1"/>
    <property type="molecule type" value="Genomic_DNA"/>
</dbReference>
<dbReference type="KEGG" id="nal:B005_3083"/>
<organism evidence="2 3">
    <name type="scientific">Nocardiopsis alba (strain ATCC BAA-2165 / BE74)</name>
    <dbReference type="NCBI Taxonomy" id="1205910"/>
    <lineage>
        <taxon>Bacteria</taxon>
        <taxon>Bacillati</taxon>
        <taxon>Actinomycetota</taxon>
        <taxon>Actinomycetes</taxon>
        <taxon>Streptosporangiales</taxon>
        <taxon>Nocardiopsidaceae</taxon>
        <taxon>Nocardiopsis</taxon>
    </lineage>
</organism>
<sequence length="290" mass="29772">MGVAIIAGVTYTPPTGHLHLVRAFFEFLPTSRTTFRGGGRKTTSAGRPGSHPTDPPTAPPRPAKGPEGAVLAAAAARAAATAATALAAARGADLHHGQRGTERLDTTGLVDTEADDALATGAELLHRQISETVGQVGLDRHENLFPPTWTTRGDRGTWAWPSSPEPVTHRLPSGCSPDGAGGDDPNANGDRVSEGAGDDERRRPRRPGSPVDRITGSGAAAARAAAAAAAAATAATGGADLHHGQRGTERLDTTGLVGTEAEDALLAGPRLLDRWVSIDMRTSSLPRANT</sequence>
<proteinExistence type="predicted"/>
<feature type="compositionally biased region" description="Pro residues" evidence="1">
    <location>
        <begin position="53"/>
        <end position="63"/>
    </location>
</feature>
<name>J7L7X1_NOCAA</name>
<dbReference type="AlphaFoldDB" id="J7L7X1"/>
<accession>J7L7X1</accession>
<evidence type="ECO:0000256" key="1">
    <source>
        <dbReference type="SAM" id="MobiDB-lite"/>
    </source>
</evidence>
<feature type="region of interest" description="Disordered" evidence="1">
    <location>
        <begin position="146"/>
        <end position="219"/>
    </location>
</feature>
<feature type="compositionally biased region" description="Low complexity" evidence="1">
    <location>
        <begin position="208"/>
        <end position="219"/>
    </location>
</feature>
<reference evidence="3" key="2">
    <citation type="submission" date="2012-08" db="EMBL/GenBank/DDBJ databases">
        <title>Whole-genome sequence of Nocardiopsis alba strain ATCC BAA-2165 associated with honeybees.</title>
        <authorList>
            <person name="Qiao J."/>
            <person name="Chen L."/>
            <person name="Li Y."/>
            <person name="Wang J."/>
            <person name="Zhang W."/>
            <person name="Chen S."/>
        </authorList>
    </citation>
    <scope>NUCLEOTIDE SEQUENCE [LARGE SCALE GENOMIC DNA]</scope>
    <source>
        <strain evidence="3">ATCC BAA-2165 / BE74</strain>
    </source>
</reference>
<dbReference type="STRING" id="1205910.B005_3083"/>
<reference evidence="2 3" key="1">
    <citation type="journal article" date="2012" name="J. Bacteriol.">
        <title>Whole-Genome Sequence of Nocardiopsis alba Strain ATCC BAA-2165, Associated with Honeybees.</title>
        <authorList>
            <person name="Qiao J."/>
            <person name="Chen L."/>
            <person name="Li Y."/>
            <person name="Wang J."/>
            <person name="Zhang W."/>
            <person name="Chen S."/>
        </authorList>
    </citation>
    <scope>NUCLEOTIDE SEQUENCE [LARGE SCALE GENOMIC DNA]</scope>
    <source>
        <strain evidence="3">ATCC BAA-2165 / BE74</strain>
    </source>
</reference>
<dbReference type="HOGENOM" id="CLU_959187_0_0_11"/>
<gene>
    <name evidence="2" type="ordered locus">B005_3083</name>
</gene>
<dbReference type="Proteomes" id="UP000003779">
    <property type="component" value="Chromosome"/>
</dbReference>